<proteinExistence type="predicted"/>
<organism evidence="1 2">
    <name type="scientific">Candidatus Bartonella washoeensis Sb944nv</name>
    <dbReference type="NCBI Taxonomy" id="1094563"/>
    <lineage>
        <taxon>Bacteria</taxon>
        <taxon>Pseudomonadati</taxon>
        <taxon>Pseudomonadota</taxon>
        <taxon>Alphaproteobacteria</taxon>
        <taxon>Hyphomicrobiales</taxon>
        <taxon>Bartonellaceae</taxon>
        <taxon>Bartonella</taxon>
    </lineage>
</organism>
<evidence type="ECO:0000313" key="2">
    <source>
        <dbReference type="Proteomes" id="UP000008947"/>
    </source>
</evidence>
<sequence>MGEGQLIEKIRSVYNTDFETVYGGNIVYKN</sequence>
<dbReference type="Proteomes" id="UP000008947">
    <property type="component" value="Unassembled WGS sequence"/>
</dbReference>
<evidence type="ECO:0000313" key="1">
    <source>
        <dbReference type="EMBL" id="EJF78630.1"/>
    </source>
</evidence>
<name>J1J4J6_9HYPH</name>
<gene>
    <name evidence="1" type="ORF">MCQ_01009</name>
</gene>
<protein>
    <submittedName>
        <fullName evidence="1">Uncharacterized protein</fullName>
    </submittedName>
</protein>
<keyword evidence="2" id="KW-1185">Reference proteome</keyword>
<dbReference type="HOGENOM" id="CLU_3402270_0_0_5"/>
<dbReference type="EMBL" id="AILU01000033">
    <property type="protein sequence ID" value="EJF78630.1"/>
    <property type="molecule type" value="Genomic_DNA"/>
</dbReference>
<accession>J1J4J6</accession>
<reference evidence="1 2" key="1">
    <citation type="submission" date="2012-03" db="EMBL/GenBank/DDBJ databases">
        <title>The Genome Sequence of Bartonella washoensis Sb944nv.</title>
        <authorList>
            <consortium name="The Broad Institute Genome Sequencing Platform"/>
            <consortium name="The Broad Institute Genome Sequencing Center for Infectious Disease"/>
            <person name="Feldgarden M."/>
            <person name="Kirby J."/>
            <person name="Kosoy M."/>
            <person name="Birtles R."/>
            <person name="Probert W.S."/>
            <person name="Chiaraviglio L."/>
            <person name="Young S.K."/>
            <person name="Zeng Q."/>
            <person name="Gargeya S."/>
            <person name="Fitzgerald M."/>
            <person name="Haas B."/>
            <person name="Abouelleil A."/>
            <person name="Alvarado L."/>
            <person name="Arachchi H.M."/>
            <person name="Berlin A."/>
            <person name="Chapman S.B."/>
            <person name="Gearin G."/>
            <person name="Goldberg J."/>
            <person name="Griggs A."/>
            <person name="Gujja S."/>
            <person name="Hansen M."/>
            <person name="Heiman D."/>
            <person name="Howarth C."/>
            <person name="Larimer J."/>
            <person name="Lui A."/>
            <person name="MacDonald P.J.P."/>
            <person name="McCowen C."/>
            <person name="Montmayeur A."/>
            <person name="Murphy C."/>
            <person name="Neiman D."/>
            <person name="Pearson M."/>
            <person name="Priest M."/>
            <person name="Roberts A."/>
            <person name="Saif S."/>
            <person name="Shea T."/>
            <person name="Sisk P."/>
            <person name="Stolte C."/>
            <person name="Sykes S."/>
            <person name="Wortman J."/>
            <person name="Nusbaum C."/>
            <person name="Birren B."/>
        </authorList>
    </citation>
    <scope>NUCLEOTIDE SEQUENCE [LARGE SCALE GENOMIC DNA]</scope>
    <source>
        <strain evidence="1 2">Sb944nv</strain>
    </source>
</reference>
<comment type="caution">
    <text evidence="1">The sequence shown here is derived from an EMBL/GenBank/DDBJ whole genome shotgun (WGS) entry which is preliminary data.</text>
</comment>
<dbReference type="AlphaFoldDB" id="J1J4J6"/>